<keyword evidence="1" id="KW-0732">Signal</keyword>
<dbReference type="Proteomes" id="UP000250321">
    <property type="component" value="Unassembled WGS sequence"/>
</dbReference>
<evidence type="ECO:0000313" key="3">
    <source>
        <dbReference type="Proteomes" id="UP000250321"/>
    </source>
</evidence>
<organism evidence="2 3">
    <name type="scientific">Prunus yedoensis var. nudiflora</name>
    <dbReference type="NCBI Taxonomy" id="2094558"/>
    <lineage>
        <taxon>Eukaryota</taxon>
        <taxon>Viridiplantae</taxon>
        <taxon>Streptophyta</taxon>
        <taxon>Embryophyta</taxon>
        <taxon>Tracheophyta</taxon>
        <taxon>Spermatophyta</taxon>
        <taxon>Magnoliopsida</taxon>
        <taxon>eudicotyledons</taxon>
        <taxon>Gunneridae</taxon>
        <taxon>Pentapetalae</taxon>
        <taxon>rosids</taxon>
        <taxon>fabids</taxon>
        <taxon>Rosales</taxon>
        <taxon>Rosaceae</taxon>
        <taxon>Amygdaloideae</taxon>
        <taxon>Amygdaleae</taxon>
        <taxon>Prunus</taxon>
    </lineage>
</organism>
<accession>A0A315AH07</accession>
<feature type="chain" id="PRO_5016358409" evidence="1">
    <location>
        <begin position="31"/>
        <end position="103"/>
    </location>
</feature>
<evidence type="ECO:0000313" key="2">
    <source>
        <dbReference type="EMBL" id="PQQ13526.1"/>
    </source>
</evidence>
<keyword evidence="3" id="KW-1185">Reference proteome</keyword>
<protein>
    <submittedName>
        <fullName evidence="2">Uncharacterized protein</fullName>
    </submittedName>
</protein>
<proteinExistence type="predicted"/>
<gene>
    <name evidence="2" type="ORF">Pyn_01751</name>
</gene>
<dbReference type="EMBL" id="PJQY01000294">
    <property type="protein sequence ID" value="PQQ13526.1"/>
    <property type="molecule type" value="Genomic_DNA"/>
</dbReference>
<evidence type="ECO:0000256" key="1">
    <source>
        <dbReference type="SAM" id="SignalP"/>
    </source>
</evidence>
<feature type="signal peptide" evidence="1">
    <location>
        <begin position="1"/>
        <end position="30"/>
    </location>
</feature>
<dbReference type="AlphaFoldDB" id="A0A315AH07"/>
<name>A0A315AH07_PRUYE</name>
<reference evidence="2 3" key="1">
    <citation type="submission" date="2018-02" db="EMBL/GenBank/DDBJ databases">
        <title>Draft genome of wild Prunus yedoensis var. nudiflora.</title>
        <authorList>
            <person name="Baek S."/>
            <person name="Kim J.-H."/>
            <person name="Choi K."/>
            <person name="Kim G.-B."/>
            <person name="Cho A."/>
            <person name="Jang H."/>
            <person name="Shin C.-H."/>
            <person name="Yu H.-J."/>
            <person name="Mun J.-H."/>
        </authorList>
    </citation>
    <scope>NUCLEOTIDE SEQUENCE [LARGE SCALE GENOMIC DNA]</scope>
    <source>
        <strain evidence="3">cv. Jeju island</strain>
        <tissue evidence="2">Leaf</tissue>
    </source>
</reference>
<comment type="caution">
    <text evidence="2">The sequence shown here is derived from an EMBL/GenBank/DDBJ whole genome shotgun (WGS) entry which is preliminary data.</text>
</comment>
<sequence>MVAIGLHLVAGLEMALEILALGCHLQGMKAGFLTIKCEEIDWITQTTIEEEPSSIGWILHHQKIMTGLCTWIEDEMIVAAWGKAELAQPTLEEDGPWIELSQL</sequence>